<dbReference type="VEuPathDB" id="FungiDB:SPPG_03665"/>
<dbReference type="InParanoid" id="A0A0L0HK90"/>
<dbReference type="Proteomes" id="UP000053201">
    <property type="component" value="Unassembled WGS sequence"/>
</dbReference>
<dbReference type="GeneID" id="27687170"/>
<reference evidence="2 3" key="1">
    <citation type="submission" date="2009-08" db="EMBL/GenBank/DDBJ databases">
        <title>The Genome Sequence of Spizellomyces punctatus strain DAOM BR117.</title>
        <authorList>
            <consortium name="The Broad Institute Genome Sequencing Platform"/>
            <person name="Russ C."/>
            <person name="Cuomo C."/>
            <person name="Shea T."/>
            <person name="Young S.K."/>
            <person name="Zeng Q."/>
            <person name="Koehrsen M."/>
            <person name="Haas B."/>
            <person name="Borodovsky M."/>
            <person name="Guigo R."/>
            <person name="Alvarado L."/>
            <person name="Berlin A."/>
            <person name="Bochicchio J."/>
            <person name="Borenstein D."/>
            <person name="Chapman S."/>
            <person name="Chen Z."/>
            <person name="Engels R."/>
            <person name="Freedman E."/>
            <person name="Gellesch M."/>
            <person name="Goldberg J."/>
            <person name="Griggs A."/>
            <person name="Gujja S."/>
            <person name="Heiman D."/>
            <person name="Hepburn T."/>
            <person name="Howarth C."/>
            <person name="Jen D."/>
            <person name="Larson L."/>
            <person name="Lewis B."/>
            <person name="Mehta T."/>
            <person name="Park D."/>
            <person name="Pearson M."/>
            <person name="Roberts A."/>
            <person name="Saif S."/>
            <person name="Shenoy N."/>
            <person name="Sisk P."/>
            <person name="Stolte C."/>
            <person name="Sykes S."/>
            <person name="Thomson T."/>
            <person name="Walk T."/>
            <person name="White J."/>
            <person name="Yandava C."/>
            <person name="Burger G."/>
            <person name="Gray M.W."/>
            <person name="Holland P.W.H."/>
            <person name="King N."/>
            <person name="Lang F.B.F."/>
            <person name="Roger A.J."/>
            <person name="Ruiz-Trillo I."/>
            <person name="Lander E."/>
            <person name="Nusbaum C."/>
        </authorList>
    </citation>
    <scope>NUCLEOTIDE SEQUENCE [LARGE SCALE GENOMIC DNA]</scope>
    <source>
        <strain evidence="2 3">DAOM BR117</strain>
    </source>
</reference>
<dbReference type="InterPro" id="IPR002925">
    <property type="entry name" value="Dienelactn_hydro"/>
</dbReference>
<dbReference type="InterPro" id="IPR051049">
    <property type="entry name" value="Dienelactone_hydrolase-like"/>
</dbReference>
<protein>
    <recommendedName>
        <fullName evidence="1">Dienelactone hydrolase domain-containing protein</fullName>
    </recommendedName>
</protein>
<dbReference type="PANTHER" id="PTHR46623">
    <property type="entry name" value="CARBOXYMETHYLENEBUTENOLIDASE-RELATED"/>
    <property type="match status" value="1"/>
</dbReference>
<dbReference type="EMBL" id="KQ257454">
    <property type="protein sequence ID" value="KND01876.1"/>
    <property type="molecule type" value="Genomic_DNA"/>
</dbReference>
<evidence type="ECO:0000259" key="1">
    <source>
        <dbReference type="Pfam" id="PF01738"/>
    </source>
</evidence>
<sequence>MANVTYEGVPYFVTGKEGSKAGVIVIQEWWGLNEQIKKTTQRYADALGSLAVSPDLYRGKVATEADEANHCMSTLDWPRAIEDIKNAVKFLKSKGAEKVGITGFCMGGALTLASSINVPELAAGVVFYGVPPNADPKQVKIPLQFHFGDQDESKGFSDKETADKLKAGLKEAGKDVSEFYQYPDADHAFMNEEAPAYPYNPEAAKVAFDRSISFFKKHLL</sequence>
<dbReference type="InterPro" id="IPR029058">
    <property type="entry name" value="AB_hydrolase_fold"/>
</dbReference>
<organism evidence="2 3">
    <name type="scientific">Spizellomyces punctatus (strain DAOM BR117)</name>
    <dbReference type="NCBI Taxonomy" id="645134"/>
    <lineage>
        <taxon>Eukaryota</taxon>
        <taxon>Fungi</taxon>
        <taxon>Fungi incertae sedis</taxon>
        <taxon>Chytridiomycota</taxon>
        <taxon>Chytridiomycota incertae sedis</taxon>
        <taxon>Chytridiomycetes</taxon>
        <taxon>Spizellomycetales</taxon>
        <taxon>Spizellomycetaceae</taxon>
        <taxon>Spizellomyces</taxon>
    </lineage>
</organism>
<dbReference type="STRING" id="645134.A0A0L0HK90"/>
<evidence type="ECO:0000313" key="3">
    <source>
        <dbReference type="Proteomes" id="UP000053201"/>
    </source>
</evidence>
<dbReference type="Pfam" id="PF01738">
    <property type="entry name" value="DLH"/>
    <property type="match status" value="1"/>
</dbReference>
<dbReference type="SUPFAM" id="SSF53474">
    <property type="entry name" value="alpha/beta-Hydrolases"/>
    <property type="match status" value="1"/>
</dbReference>
<dbReference type="OMA" id="FFAAIEW"/>
<dbReference type="RefSeq" id="XP_016609915.1">
    <property type="nucleotide sequence ID" value="XM_016751926.1"/>
</dbReference>
<name>A0A0L0HK90_SPIPD</name>
<dbReference type="PANTHER" id="PTHR46623:SF6">
    <property type="entry name" value="ALPHA_BETA-HYDROLASES SUPERFAMILY PROTEIN"/>
    <property type="match status" value="1"/>
</dbReference>
<keyword evidence="3" id="KW-1185">Reference proteome</keyword>
<accession>A0A0L0HK90</accession>
<dbReference type="GO" id="GO:0016787">
    <property type="term" value="F:hydrolase activity"/>
    <property type="evidence" value="ECO:0007669"/>
    <property type="project" value="InterPro"/>
</dbReference>
<gene>
    <name evidence="2" type="ORF">SPPG_03665</name>
</gene>
<dbReference type="AlphaFoldDB" id="A0A0L0HK90"/>
<evidence type="ECO:0000313" key="2">
    <source>
        <dbReference type="EMBL" id="KND01876.1"/>
    </source>
</evidence>
<dbReference type="eggNOG" id="KOG3043">
    <property type="taxonomic scope" value="Eukaryota"/>
</dbReference>
<feature type="domain" description="Dienelactone hydrolase" evidence="1">
    <location>
        <begin position="15"/>
        <end position="218"/>
    </location>
</feature>
<proteinExistence type="predicted"/>
<dbReference type="OrthoDB" id="17560at2759"/>
<dbReference type="Gene3D" id="3.40.50.1820">
    <property type="entry name" value="alpha/beta hydrolase"/>
    <property type="match status" value="1"/>
</dbReference>